<keyword evidence="1 5" id="KW-0418">Kinase</keyword>
<keyword evidence="1 5" id="KW-0723">Serine/threonine-protein kinase</keyword>
<feature type="compositionally biased region" description="Basic and acidic residues" evidence="6">
    <location>
        <begin position="304"/>
        <end position="314"/>
    </location>
</feature>
<dbReference type="GeneID" id="115925280"/>
<comment type="similarity">
    <text evidence="5">Belongs to the protein kinase superfamily.</text>
</comment>
<keyword evidence="9" id="KW-1185">Reference proteome</keyword>
<dbReference type="OMA" id="FPNAHPA"/>
<organism evidence="8 9">
    <name type="scientific">Strongylocentrotus purpuratus</name>
    <name type="common">Purple sea urchin</name>
    <dbReference type="NCBI Taxonomy" id="7668"/>
    <lineage>
        <taxon>Eukaryota</taxon>
        <taxon>Metazoa</taxon>
        <taxon>Echinodermata</taxon>
        <taxon>Eleutherozoa</taxon>
        <taxon>Echinozoa</taxon>
        <taxon>Echinoidea</taxon>
        <taxon>Euechinoidea</taxon>
        <taxon>Echinacea</taxon>
        <taxon>Camarodonta</taxon>
        <taxon>Echinidea</taxon>
        <taxon>Strongylocentrotidae</taxon>
        <taxon>Strongylocentrotus</taxon>
    </lineage>
</organism>
<dbReference type="PRINTS" id="PR00109">
    <property type="entry name" value="TYRKINASE"/>
</dbReference>
<dbReference type="PROSITE" id="PS50011">
    <property type="entry name" value="PROTEIN_KINASE_DOM"/>
    <property type="match status" value="1"/>
</dbReference>
<dbReference type="PANTHER" id="PTHR44329">
    <property type="entry name" value="SERINE/THREONINE-PROTEIN KINASE TNNI3K-RELATED"/>
    <property type="match status" value="1"/>
</dbReference>
<evidence type="ECO:0000259" key="7">
    <source>
        <dbReference type="PROSITE" id="PS50011"/>
    </source>
</evidence>
<dbReference type="InterPro" id="IPR051681">
    <property type="entry name" value="Ser/Thr_Kinases-Pseudokinases"/>
</dbReference>
<protein>
    <recommendedName>
        <fullName evidence="7">Protein kinase domain-containing protein</fullName>
    </recommendedName>
</protein>
<evidence type="ECO:0000313" key="9">
    <source>
        <dbReference type="Proteomes" id="UP000007110"/>
    </source>
</evidence>
<dbReference type="GO" id="GO:0005524">
    <property type="term" value="F:ATP binding"/>
    <property type="evidence" value="ECO:0007669"/>
    <property type="project" value="UniProtKB-UniRule"/>
</dbReference>
<keyword evidence="2 4" id="KW-0547">Nucleotide-binding</keyword>
<feature type="region of interest" description="Disordered" evidence="6">
    <location>
        <begin position="301"/>
        <end position="339"/>
    </location>
</feature>
<dbReference type="GO" id="GO:0004706">
    <property type="term" value="F:JUN kinase kinase kinase activity"/>
    <property type="evidence" value="ECO:0000318"/>
    <property type="project" value="GO_Central"/>
</dbReference>
<evidence type="ECO:0000256" key="5">
    <source>
        <dbReference type="RuleBase" id="RU000304"/>
    </source>
</evidence>
<evidence type="ECO:0000313" key="8">
    <source>
        <dbReference type="EnsemblMetazoa" id="XP_030844805"/>
    </source>
</evidence>
<dbReference type="Proteomes" id="UP000007110">
    <property type="component" value="Unassembled WGS sequence"/>
</dbReference>
<accession>A0A7M7P1X1</accession>
<proteinExistence type="inferred from homology"/>
<dbReference type="OrthoDB" id="4062651at2759"/>
<dbReference type="KEGG" id="spu:115925280"/>
<dbReference type="Gene3D" id="1.10.510.10">
    <property type="entry name" value="Transferase(Phosphotransferase) domain 1"/>
    <property type="match status" value="1"/>
</dbReference>
<dbReference type="SUPFAM" id="SSF56112">
    <property type="entry name" value="Protein kinase-like (PK-like)"/>
    <property type="match status" value="1"/>
</dbReference>
<evidence type="ECO:0000256" key="1">
    <source>
        <dbReference type="ARBA" id="ARBA00022527"/>
    </source>
</evidence>
<evidence type="ECO:0000256" key="2">
    <source>
        <dbReference type="ARBA" id="ARBA00022741"/>
    </source>
</evidence>
<keyword evidence="3 4" id="KW-0067">ATP-binding</keyword>
<feature type="binding site" evidence="4">
    <location>
        <position position="51"/>
    </location>
    <ligand>
        <name>ATP</name>
        <dbReference type="ChEBI" id="CHEBI:30616"/>
    </ligand>
</feature>
<dbReference type="RefSeq" id="XP_030844805.1">
    <property type="nucleotide sequence ID" value="XM_030988945.1"/>
</dbReference>
<evidence type="ECO:0000256" key="4">
    <source>
        <dbReference type="PROSITE-ProRule" id="PRU10141"/>
    </source>
</evidence>
<dbReference type="AlphaFoldDB" id="A0A7M7P1X1"/>
<sequence>MADLTVTDSSGGRFPFHEKKARKLEGCHLGGGSFGEVFKATHAVHGDVAVKLAKYGKRGQVVMYQKEAQKHENSLICEHIVSIKGFVECKDDACTCGLIGIVMTYMENGSLWDFRTTKWLHHPDLWPLTNRMIYQISCGMHFLHSNDIIHRDLKLENVLVDGDLNVKVTFNTCHLCSILRNRHKCWGTDSHKPPEAFRTDLPDSTKVVTPKYDVYSFAMTVYELLTGIHPYSDREFEFVKQQKVDNTTPCEDPVPENTPEALIEVMRDSWSYEANDRPNFGEITDRVKKLDIEPTHKSLGLYLGERRSSRKEEGNTDDESVSRGMYDHTPVEQSNINTAIPITETVTQKSGGRS</sequence>
<dbReference type="InterPro" id="IPR000719">
    <property type="entry name" value="Prot_kinase_dom"/>
</dbReference>
<dbReference type="InterPro" id="IPR001245">
    <property type="entry name" value="Ser-Thr/Tyr_kinase_cat_dom"/>
</dbReference>
<dbReference type="SMART" id="SM00220">
    <property type="entry name" value="S_TKc"/>
    <property type="match status" value="1"/>
</dbReference>
<evidence type="ECO:0000256" key="3">
    <source>
        <dbReference type="ARBA" id="ARBA00022840"/>
    </source>
</evidence>
<feature type="domain" description="Protein kinase" evidence="7">
    <location>
        <begin position="23"/>
        <end position="299"/>
    </location>
</feature>
<dbReference type="PANTHER" id="PTHR44329:SF291">
    <property type="entry name" value="PROTEIN KINASE DOMAIN-CONTAINING PROTEIN"/>
    <property type="match status" value="1"/>
</dbReference>
<dbReference type="EnsemblMetazoa" id="XM_030988945">
    <property type="protein sequence ID" value="XP_030844805"/>
    <property type="gene ID" value="LOC115925280"/>
</dbReference>
<dbReference type="PROSITE" id="PS00108">
    <property type="entry name" value="PROTEIN_KINASE_ST"/>
    <property type="match status" value="1"/>
</dbReference>
<name>A0A7M7P1X1_STRPU</name>
<reference evidence="9" key="1">
    <citation type="submission" date="2015-02" db="EMBL/GenBank/DDBJ databases">
        <title>Genome sequencing for Strongylocentrotus purpuratus.</title>
        <authorList>
            <person name="Murali S."/>
            <person name="Liu Y."/>
            <person name="Vee V."/>
            <person name="English A."/>
            <person name="Wang M."/>
            <person name="Skinner E."/>
            <person name="Han Y."/>
            <person name="Muzny D.M."/>
            <person name="Worley K.C."/>
            <person name="Gibbs R.A."/>
        </authorList>
    </citation>
    <scope>NUCLEOTIDE SEQUENCE</scope>
</reference>
<dbReference type="GO" id="GO:0007165">
    <property type="term" value="P:signal transduction"/>
    <property type="evidence" value="ECO:0000318"/>
    <property type="project" value="GO_Central"/>
</dbReference>
<dbReference type="InterPro" id="IPR008271">
    <property type="entry name" value="Ser/Thr_kinase_AS"/>
</dbReference>
<dbReference type="Pfam" id="PF07714">
    <property type="entry name" value="PK_Tyr_Ser-Thr"/>
    <property type="match status" value="1"/>
</dbReference>
<evidence type="ECO:0000256" key="6">
    <source>
        <dbReference type="SAM" id="MobiDB-lite"/>
    </source>
</evidence>
<dbReference type="GO" id="GO:0005737">
    <property type="term" value="C:cytoplasm"/>
    <property type="evidence" value="ECO:0000318"/>
    <property type="project" value="GO_Central"/>
</dbReference>
<keyword evidence="1 5" id="KW-0808">Transferase</keyword>
<dbReference type="PROSITE" id="PS00107">
    <property type="entry name" value="PROTEIN_KINASE_ATP"/>
    <property type="match status" value="1"/>
</dbReference>
<dbReference type="InParanoid" id="A0A7M7P1X1"/>
<dbReference type="InterPro" id="IPR011009">
    <property type="entry name" value="Kinase-like_dom_sf"/>
</dbReference>
<reference evidence="8" key="2">
    <citation type="submission" date="2021-01" db="UniProtKB">
        <authorList>
            <consortium name="EnsemblMetazoa"/>
        </authorList>
    </citation>
    <scope>IDENTIFICATION</scope>
</reference>
<dbReference type="InterPro" id="IPR017441">
    <property type="entry name" value="Protein_kinase_ATP_BS"/>
</dbReference>